<feature type="domain" description="Glycosyltransferase 61 catalytic" evidence="4">
    <location>
        <begin position="135"/>
        <end position="307"/>
    </location>
</feature>
<sequence length="366" mass="42279">MSDLYIRTKDWIEKNTPESDIQNVYKEFYTNETIKYTQPKGDPPQWVDWVNPLLFEKNYKFSESYVSKIENGSVWMCNNGEGIVYALTPDRKCLQDMVFHLYWPFFKKQAVKKIPSALYYNGNLGVLAWAGHTNYWHWLHDTLGRFHLLQLSGFRIDKYVLPPLTLPFQRETVKMLGIPEEKILQLTPGKHLQAKNLILPSVPFNTGTCVKWTVEFLRDSFLKSKSHTSSLNFERIYISREDASWRKVSNEPKLMTVLNKKGFRKVTLSSLTVQEQIDIFSSAKVIISSNGAGLANIMFCQPGTKIIQLFTSTSDEFIKIGQYLGLDYRFLKCRIANPASKAHEVLQNIVVDVKKLSRILEDEGIN</sequence>
<dbReference type="Proteomes" id="UP000469125">
    <property type="component" value="Unassembled WGS sequence"/>
</dbReference>
<evidence type="ECO:0000256" key="1">
    <source>
        <dbReference type="ARBA" id="ARBA00022676"/>
    </source>
</evidence>
<name>A0A6N8FDI4_9BACI</name>
<protein>
    <submittedName>
        <fullName evidence="5">DUF563 domain-containing protein</fullName>
    </submittedName>
</protein>
<dbReference type="Pfam" id="PF04577">
    <property type="entry name" value="Glyco_transf_61"/>
    <property type="match status" value="1"/>
</dbReference>
<organism evidence="5 6">
    <name type="scientific">Ornithinibacillus caprae</name>
    <dbReference type="NCBI Taxonomy" id="2678566"/>
    <lineage>
        <taxon>Bacteria</taxon>
        <taxon>Bacillati</taxon>
        <taxon>Bacillota</taxon>
        <taxon>Bacilli</taxon>
        <taxon>Bacillales</taxon>
        <taxon>Bacillaceae</taxon>
        <taxon>Ornithinibacillus</taxon>
    </lineage>
</organism>
<gene>
    <name evidence="5" type="ORF">GMD78_03450</name>
</gene>
<evidence type="ECO:0000313" key="5">
    <source>
        <dbReference type="EMBL" id="MUK87455.1"/>
    </source>
</evidence>
<keyword evidence="2" id="KW-0808">Transferase</keyword>
<accession>A0A6N8FDI4</accession>
<dbReference type="PANTHER" id="PTHR20961">
    <property type="entry name" value="GLYCOSYLTRANSFERASE"/>
    <property type="match status" value="1"/>
</dbReference>
<keyword evidence="1" id="KW-0328">Glycosyltransferase</keyword>
<comment type="caution">
    <text evidence="5">The sequence shown here is derived from an EMBL/GenBank/DDBJ whole genome shotgun (WGS) entry which is preliminary data.</text>
</comment>
<dbReference type="RefSeq" id="WP_155667162.1">
    <property type="nucleotide sequence ID" value="NZ_WOCA01000002.1"/>
</dbReference>
<evidence type="ECO:0000259" key="4">
    <source>
        <dbReference type="Pfam" id="PF04577"/>
    </source>
</evidence>
<reference evidence="5 6" key="1">
    <citation type="submission" date="2019-11" db="EMBL/GenBank/DDBJ databases">
        <authorList>
            <person name="Li X."/>
        </authorList>
    </citation>
    <scope>NUCLEOTIDE SEQUENCE [LARGE SCALE GENOMIC DNA]</scope>
    <source>
        <strain evidence="5 6">L9</strain>
    </source>
</reference>
<evidence type="ECO:0000256" key="2">
    <source>
        <dbReference type="ARBA" id="ARBA00022679"/>
    </source>
</evidence>
<dbReference type="EMBL" id="WOCA01000002">
    <property type="protein sequence ID" value="MUK87455.1"/>
    <property type="molecule type" value="Genomic_DNA"/>
</dbReference>
<dbReference type="InterPro" id="IPR007657">
    <property type="entry name" value="Glycosyltransferase_61"/>
</dbReference>
<dbReference type="InterPro" id="IPR049625">
    <property type="entry name" value="Glyco_transf_61_cat"/>
</dbReference>
<keyword evidence="6" id="KW-1185">Reference proteome</keyword>
<evidence type="ECO:0000313" key="6">
    <source>
        <dbReference type="Proteomes" id="UP000469125"/>
    </source>
</evidence>
<proteinExistence type="predicted"/>
<dbReference type="AlphaFoldDB" id="A0A6N8FDI4"/>
<keyword evidence="3" id="KW-0325">Glycoprotein</keyword>
<dbReference type="GO" id="GO:0016757">
    <property type="term" value="F:glycosyltransferase activity"/>
    <property type="evidence" value="ECO:0007669"/>
    <property type="project" value="UniProtKB-KW"/>
</dbReference>
<evidence type="ECO:0000256" key="3">
    <source>
        <dbReference type="ARBA" id="ARBA00023180"/>
    </source>
</evidence>